<organism evidence="7 8">
    <name type="scientific">Caldanaerovirga acetigignens</name>
    <dbReference type="NCBI Taxonomy" id="447595"/>
    <lineage>
        <taxon>Bacteria</taxon>
        <taxon>Bacillati</taxon>
        <taxon>Bacillota</taxon>
        <taxon>Clostridia</taxon>
        <taxon>Thermosediminibacterales</taxon>
        <taxon>Thermosediminibacteraceae</taxon>
        <taxon>Caldanaerovirga</taxon>
    </lineage>
</organism>
<evidence type="ECO:0000256" key="4">
    <source>
        <dbReference type="SAM" id="Phobius"/>
    </source>
</evidence>
<dbReference type="Pfam" id="PF00672">
    <property type="entry name" value="HAMP"/>
    <property type="match status" value="1"/>
</dbReference>
<dbReference type="Gene3D" id="1.10.287.950">
    <property type="entry name" value="Methyl-accepting chemotaxis protein"/>
    <property type="match status" value="1"/>
</dbReference>
<dbReference type="SMART" id="SM00283">
    <property type="entry name" value="MA"/>
    <property type="match status" value="1"/>
</dbReference>
<dbReference type="Proteomes" id="UP000184375">
    <property type="component" value="Unassembled WGS sequence"/>
</dbReference>
<keyword evidence="4" id="KW-0812">Transmembrane</keyword>
<evidence type="ECO:0000313" key="7">
    <source>
        <dbReference type="EMBL" id="SHM56545.1"/>
    </source>
</evidence>
<sequence length="418" mass="45664">MFLNSLRSKIVALTLTVLMIGSICQLIIYNTSMTDINKAAISIIVLLALTTIAYFFARFLTIPLISVIDHLEFIASGDFSRPLPEEFLRRKDEIGKLAHAIHKNQITFRKLLFSLKEEAKNLTANSETLSATSEEIASSSNEVANAIQQVASGATDQASHLQEILDLVKDITTSLEKVYIELGRVKSNSEETSSFADTGKKELDSLINSIKNVREAFKIVVERLDELKGSVSQVGEILEVINGIAEQTNLLALNAAIEAARAGEAGRGFAVVAEEVRKLAEQSRISSDKIRALLNNIISETNEVVSTSEEVTRQVANQLENVEHTIKSFDNILASVAAIGPMIESTYRELDNTVKAKDVVLDRVQSISAVAEETSASAQEISAAAEELSASTQEIASNAQQVLEVAKRLEEQVERFEV</sequence>
<dbReference type="EMBL" id="FRCR01000007">
    <property type="protein sequence ID" value="SHM56545.1"/>
    <property type="molecule type" value="Genomic_DNA"/>
</dbReference>
<feature type="domain" description="HAMP" evidence="6">
    <location>
        <begin position="58"/>
        <end position="113"/>
    </location>
</feature>
<dbReference type="GO" id="GO:0007165">
    <property type="term" value="P:signal transduction"/>
    <property type="evidence" value="ECO:0007669"/>
    <property type="project" value="UniProtKB-KW"/>
</dbReference>
<keyword evidence="1 3" id="KW-0807">Transducer</keyword>
<evidence type="ECO:0000259" key="6">
    <source>
        <dbReference type="PROSITE" id="PS50885"/>
    </source>
</evidence>
<dbReference type="OrthoDB" id="597657at2"/>
<dbReference type="PANTHER" id="PTHR32089">
    <property type="entry name" value="METHYL-ACCEPTING CHEMOTAXIS PROTEIN MCPB"/>
    <property type="match status" value="1"/>
</dbReference>
<feature type="transmembrane region" description="Helical" evidence="4">
    <location>
        <begin position="40"/>
        <end position="57"/>
    </location>
</feature>
<dbReference type="GO" id="GO:0016020">
    <property type="term" value="C:membrane"/>
    <property type="evidence" value="ECO:0007669"/>
    <property type="project" value="InterPro"/>
</dbReference>
<dbReference type="RefSeq" id="WP_073256545.1">
    <property type="nucleotide sequence ID" value="NZ_FRCR01000007.1"/>
</dbReference>
<dbReference type="Pfam" id="PF00015">
    <property type="entry name" value="MCPsignal"/>
    <property type="match status" value="1"/>
</dbReference>
<dbReference type="PROSITE" id="PS50111">
    <property type="entry name" value="CHEMOTAXIS_TRANSDUC_2"/>
    <property type="match status" value="1"/>
</dbReference>
<evidence type="ECO:0000256" key="1">
    <source>
        <dbReference type="ARBA" id="ARBA00023224"/>
    </source>
</evidence>
<dbReference type="Gene3D" id="1.10.8.500">
    <property type="entry name" value="HAMP domain in histidine kinase"/>
    <property type="match status" value="1"/>
</dbReference>
<evidence type="ECO:0000259" key="5">
    <source>
        <dbReference type="PROSITE" id="PS50111"/>
    </source>
</evidence>
<feature type="transmembrane region" description="Helical" evidence="4">
    <location>
        <begin position="6"/>
        <end position="28"/>
    </location>
</feature>
<evidence type="ECO:0000256" key="2">
    <source>
        <dbReference type="ARBA" id="ARBA00029447"/>
    </source>
</evidence>
<evidence type="ECO:0000256" key="3">
    <source>
        <dbReference type="PROSITE-ProRule" id="PRU00284"/>
    </source>
</evidence>
<feature type="domain" description="Methyl-accepting transducer" evidence="5">
    <location>
        <begin position="132"/>
        <end position="389"/>
    </location>
</feature>
<accession>A0A1M7JUE9</accession>
<keyword evidence="4" id="KW-0472">Membrane</keyword>
<gene>
    <name evidence="7" type="ORF">SAMN05660826_01345</name>
</gene>
<protein>
    <submittedName>
        <fullName evidence="7">Methyl-accepting chemotaxis protein</fullName>
    </submittedName>
</protein>
<evidence type="ECO:0000313" key="8">
    <source>
        <dbReference type="Proteomes" id="UP000184375"/>
    </source>
</evidence>
<dbReference type="SUPFAM" id="SSF58104">
    <property type="entry name" value="Methyl-accepting chemotaxis protein (MCP) signaling domain"/>
    <property type="match status" value="1"/>
</dbReference>
<dbReference type="PANTHER" id="PTHR32089:SF112">
    <property type="entry name" value="LYSOZYME-LIKE PROTEIN-RELATED"/>
    <property type="match status" value="1"/>
</dbReference>
<dbReference type="InterPro" id="IPR004089">
    <property type="entry name" value="MCPsignal_dom"/>
</dbReference>
<dbReference type="STRING" id="447595.SAMN05660826_01345"/>
<comment type="similarity">
    <text evidence="2">Belongs to the methyl-accepting chemotaxis (MCP) protein family.</text>
</comment>
<dbReference type="InterPro" id="IPR003660">
    <property type="entry name" value="HAMP_dom"/>
</dbReference>
<dbReference type="PROSITE" id="PS50885">
    <property type="entry name" value="HAMP"/>
    <property type="match status" value="1"/>
</dbReference>
<dbReference type="AlphaFoldDB" id="A0A1M7JUE9"/>
<keyword evidence="8" id="KW-1185">Reference proteome</keyword>
<dbReference type="CDD" id="cd06225">
    <property type="entry name" value="HAMP"/>
    <property type="match status" value="1"/>
</dbReference>
<proteinExistence type="inferred from homology"/>
<name>A0A1M7JUE9_9FIRM</name>
<keyword evidence="4" id="KW-1133">Transmembrane helix</keyword>
<reference evidence="8" key="1">
    <citation type="submission" date="2016-11" db="EMBL/GenBank/DDBJ databases">
        <authorList>
            <person name="Varghese N."/>
            <person name="Submissions S."/>
        </authorList>
    </citation>
    <scope>NUCLEOTIDE SEQUENCE [LARGE SCALE GENOMIC DNA]</scope>
    <source>
        <strain evidence="8">DSM 18802</strain>
    </source>
</reference>